<dbReference type="EMBL" id="LJYG01000034">
    <property type="protein sequence ID" value="KRQ15828.1"/>
    <property type="molecule type" value="Genomic_DNA"/>
</dbReference>
<reference evidence="2 3" key="1">
    <citation type="submission" date="2015-09" db="EMBL/GenBank/DDBJ databases">
        <title>Draft Genome Sequence of Bradyrhizobium manausense Strain BR 3351T, a Novel Symbiotic Nitrogen-Fixing Alphaproteobacterium Isolated from Brazilian Amazon Rain Forest.</title>
        <authorList>
            <person name="De Araujo J.L."/>
            <person name="Zilli J.E."/>
        </authorList>
    </citation>
    <scope>NUCLEOTIDE SEQUENCE [LARGE SCALE GENOMIC DNA]</scope>
    <source>
        <strain evidence="2 3">BR3351</strain>
    </source>
</reference>
<evidence type="ECO:0000259" key="1">
    <source>
        <dbReference type="Pfam" id="PF01609"/>
    </source>
</evidence>
<dbReference type="InterPro" id="IPR002559">
    <property type="entry name" value="Transposase_11"/>
</dbReference>
<dbReference type="STRING" id="989370.AOQ71_08080"/>
<accession>A0A0R3E6V6</accession>
<protein>
    <recommendedName>
        <fullName evidence="1">Transposase IS4-like domain-containing protein</fullName>
    </recommendedName>
</protein>
<dbReference type="PANTHER" id="PTHR33408">
    <property type="entry name" value="TRANSPOSASE"/>
    <property type="match status" value="1"/>
</dbReference>
<dbReference type="GO" id="GO:0003677">
    <property type="term" value="F:DNA binding"/>
    <property type="evidence" value="ECO:0007669"/>
    <property type="project" value="InterPro"/>
</dbReference>
<dbReference type="GO" id="GO:0004803">
    <property type="term" value="F:transposase activity"/>
    <property type="evidence" value="ECO:0007669"/>
    <property type="project" value="InterPro"/>
</dbReference>
<evidence type="ECO:0000313" key="2">
    <source>
        <dbReference type="EMBL" id="KRQ15828.1"/>
    </source>
</evidence>
<dbReference type="OrthoDB" id="9774608at2"/>
<proteinExistence type="predicted"/>
<feature type="domain" description="Transposase IS4-like" evidence="1">
    <location>
        <begin position="4"/>
        <end position="45"/>
    </location>
</feature>
<sequence>MTLRRKTAEHPFGTIKAWMGATHFLMRRQHKVATEMAMHVLAYNMKRAIAILGCRTLLEAMQT</sequence>
<dbReference type="AlphaFoldDB" id="A0A0R3E6V6"/>
<evidence type="ECO:0000313" key="3">
    <source>
        <dbReference type="Proteomes" id="UP000051936"/>
    </source>
</evidence>
<dbReference type="Pfam" id="PF01609">
    <property type="entry name" value="DDE_Tnp_1"/>
    <property type="match status" value="1"/>
</dbReference>
<dbReference type="Proteomes" id="UP000051936">
    <property type="component" value="Unassembled WGS sequence"/>
</dbReference>
<comment type="caution">
    <text evidence="2">The sequence shown here is derived from an EMBL/GenBank/DDBJ whole genome shotgun (WGS) entry which is preliminary data.</text>
</comment>
<gene>
    <name evidence="2" type="ORF">AOQ71_08080</name>
</gene>
<dbReference type="PANTHER" id="PTHR33408:SF2">
    <property type="entry name" value="TRANSPOSASE DDE DOMAIN-CONTAINING PROTEIN"/>
    <property type="match status" value="1"/>
</dbReference>
<organism evidence="2 3">
    <name type="scientific">Bradyrhizobium manausense</name>
    <dbReference type="NCBI Taxonomy" id="989370"/>
    <lineage>
        <taxon>Bacteria</taxon>
        <taxon>Pseudomonadati</taxon>
        <taxon>Pseudomonadota</taxon>
        <taxon>Alphaproteobacteria</taxon>
        <taxon>Hyphomicrobiales</taxon>
        <taxon>Nitrobacteraceae</taxon>
        <taxon>Bradyrhizobium</taxon>
    </lineage>
</organism>
<keyword evidence="3" id="KW-1185">Reference proteome</keyword>
<dbReference type="GO" id="GO:0006313">
    <property type="term" value="P:DNA transposition"/>
    <property type="evidence" value="ECO:0007669"/>
    <property type="project" value="InterPro"/>
</dbReference>
<name>A0A0R3E6V6_9BRAD</name>